<evidence type="ECO:0000313" key="2">
    <source>
        <dbReference type="Proteomes" id="UP000028933"/>
    </source>
</evidence>
<dbReference type="AlphaFoldDB" id="A0A077EG99"/>
<dbReference type="EMBL" id="CP007547">
    <property type="protein sequence ID" value="AIL45184.1"/>
    <property type="molecule type" value="Genomic_DNA"/>
</dbReference>
<dbReference type="KEGG" id="eao:BD94_1409"/>
<reference evidence="1" key="2">
    <citation type="journal article" date="2015" name="Genome Biol. Evol.">
        <title>Complete Genome Sequence and Transcriptomic Analysis of the Novel Pathogen Elizabethkingia anophelis in Response to Oxidative Stress.</title>
        <authorList>
            <person name="Li Y."/>
            <person name="Liu Y."/>
            <person name="Chew S.C."/>
            <person name="Tay M."/>
            <person name="Salido M.M."/>
            <person name="Teo J."/>
            <person name="Lauro F.M."/>
            <person name="Givskov M."/>
            <person name="Yang L."/>
        </authorList>
    </citation>
    <scope>NUCLEOTIDE SEQUENCE</scope>
    <source>
        <strain evidence="1">NUHP1</strain>
    </source>
</reference>
<name>A0A077EG99_9FLAO</name>
<accession>A0A077EG99</accession>
<dbReference type="Proteomes" id="UP000028933">
    <property type="component" value="Chromosome"/>
</dbReference>
<proteinExistence type="predicted"/>
<protein>
    <submittedName>
        <fullName evidence="1">Uncharacterized protein</fullName>
    </submittedName>
</protein>
<evidence type="ECO:0000313" key="1">
    <source>
        <dbReference type="EMBL" id="AIL45184.1"/>
    </source>
</evidence>
<sequence>MKKEYIPPKIEVVSIELEQGLAIGSVNIFSPSYITRKQQSSIKR</sequence>
<organism evidence="1 2">
    <name type="scientific">Elizabethkingia anophelis NUHP1</name>
    <dbReference type="NCBI Taxonomy" id="1338011"/>
    <lineage>
        <taxon>Bacteria</taxon>
        <taxon>Pseudomonadati</taxon>
        <taxon>Bacteroidota</taxon>
        <taxon>Flavobacteriia</taxon>
        <taxon>Flavobacteriales</taxon>
        <taxon>Weeksellaceae</taxon>
        <taxon>Elizabethkingia</taxon>
    </lineage>
</organism>
<dbReference type="HOGENOM" id="CLU_3215628_0_0_10"/>
<reference evidence="1" key="1">
    <citation type="journal article" date="2013" name="Lancet">
        <title>First case of E anophelis outbreak in an intensive-care unit.</title>
        <authorList>
            <person name="Teo J."/>
            <person name="Tan S.Y."/>
            <person name="Tay M."/>
            <person name="Ding Y."/>
            <person name="Kjelleberg S."/>
            <person name="Givskov M."/>
            <person name="Lin R.T."/>
            <person name="Yang L."/>
        </authorList>
    </citation>
    <scope>NUCLEOTIDE SEQUENCE [LARGE SCALE GENOMIC DNA]</scope>
    <source>
        <strain evidence="1">NUHP1</strain>
    </source>
</reference>
<dbReference type="STRING" id="1338011.BD94_1409"/>
<gene>
    <name evidence="1" type="ORF">BD94_1409</name>
</gene>